<dbReference type="PROSITE" id="PS50887">
    <property type="entry name" value="GGDEF"/>
    <property type="match status" value="1"/>
</dbReference>
<dbReference type="PROSITE" id="PS50883">
    <property type="entry name" value="EAL"/>
    <property type="match status" value="1"/>
</dbReference>
<dbReference type="SUPFAM" id="SSF55073">
    <property type="entry name" value="Nucleotide cyclase"/>
    <property type="match status" value="1"/>
</dbReference>
<dbReference type="InterPro" id="IPR052155">
    <property type="entry name" value="Biofilm_reg_signaling"/>
</dbReference>
<dbReference type="InterPro" id="IPR000160">
    <property type="entry name" value="GGDEF_dom"/>
</dbReference>
<dbReference type="Gene3D" id="3.20.20.450">
    <property type="entry name" value="EAL domain"/>
    <property type="match status" value="1"/>
</dbReference>
<dbReference type="InterPro" id="IPR001633">
    <property type="entry name" value="EAL_dom"/>
</dbReference>
<dbReference type="NCBIfam" id="TIGR00254">
    <property type="entry name" value="GGDEF"/>
    <property type="match status" value="1"/>
</dbReference>
<reference evidence="6 7" key="1">
    <citation type="submission" date="2017-10" db="EMBL/GenBank/DDBJ databases">
        <title>Coral associated bacteria.</title>
        <authorList>
            <person name="Wang X."/>
        </authorList>
    </citation>
    <scope>NUCLEOTIDE SEQUENCE [LARGE SCALE GENOMIC DNA]</scope>
    <source>
        <strain evidence="6 7">SCSIO 43005</strain>
    </source>
</reference>
<feature type="domain" description="GGDEF" evidence="5">
    <location>
        <begin position="313"/>
        <end position="451"/>
    </location>
</feature>
<evidence type="ECO:0000256" key="1">
    <source>
        <dbReference type="ARBA" id="ARBA00012282"/>
    </source>
</evidence>
<dbReference type="OrthoDB" id="9804951at2"/>
<keyword evidence="3" id="KW-0472">Membrane</keyword>
<dbReference type="InterPro" id="IPR029787">
    <property type="entry name" value="Nucleotide_cyclase"/>
</dbReference>
<evidence type="ECO:0000256" key="2">
    <source>
        <dbReference type="ARBA" id="ARBA00022636"/>
    </source>
</evidence>
<dbReference type="EMBL" id="CP024621">
    <property type="protein sequence ID" value="QHD51002.1"/>
    <property type="molecule type" value="Genomic_DNA"/>
</dbReference>
<dbReference type="EC" id="3.1.4.52" evidence="1"/>
<keyword evidence="3" id="KW-0812">Transmembrane</keyword>
<evidence type="ECO:0000259" key="4">
    <source>
        <dbReference type="PROSITE" id="PS50883"/>
    </source>
</evidence>
<dbReference type="Pfam" id="PF00563">
    <property type="entry name" value="EAL"/>
    <property type="match status" value="1"/>
</dbReference>
<dbReference type="InterPro" id="IPR035919">
    <property type="entry name" value="EAL_sf"/>
</dbReference>
<evidence type="ECO:0000313" key="6">
    <source>
        <dbReference type="EMBL" id="QHD51002.1"/>
    </source>
</evidence>
<dbReference type="Pfam" id="PF00990">
    <property type="entry name" value="GGDEF"/>
    <property type="match status" value="1"/>
</dbReference>
<feature type="transmembrane region" description="Helical" evidence="3">
    <location>
        <begin position="6"/>
        <end position="31"/>
    </location>
</feature>
<dbReference type="KEGG" id="hmd:CTT34_15600"/>
<dbReference type="RefSeq" id="WP_159343241.1">
    <property type="nucleotide sequence ID" value="NZ_CP024621.1"/>
</dbReference>
<dbReference type="Gene3D" id="3.30.70.270">
    <property type="match status" value="1"/>
</dbReference>
<dbReference type="SMART" id="SM00267">
    <property type="entry name" value="GGDEF"/>
    <property type="match status" value="1"/>
</dbReference>
<dbReference type="AlphaFoldDB" id="A0A857GP64"/>
<name>A0A857GP64_9GAMM</name>
<dbReference type="Proteomes" id="UP000463949">
    <property type="component" value="Chromosome"/>
</dbReference>
<dbReference type="SUPFAM" id="SSF141868">
    <property type="entry name" value="EAL domain-like"/>
    <property type="match status" value="1"/>
</dbReference>
<proteinExistence type="predicted"/>
<dbReference type="CDD" id="cd01949">
    <property type="entry name" value="GGDEF"/>
    <property type="match status" value="1"/>
</dbReference>
<keyword evidence="2" id="KW-0973">c-di-GMP</keyword>
<feature type="domain" description="EAL" evidence="4">
    <location>
        <begin position="460"/>
        <end position="714"/>
    </location>
</feature>
<sequence length="718" mass="81038">MKPSQSLFMVFLLPILMVVLPVALLLGLATYTIKEQSLQSYQLQSNDLDTLVQMATFDRQLGDLHQRMSEVFSRAEATDLGAMQRYSEYGLINQELSRIGDSIDQLAASPLIFDLSQESADTLQRAFREYRRFVSMANEAATLNQGDPGYYLQEAQRHFSTFSLFSQQIFEALTQRASDRHRESYTDLIQSRNSTLWLGLGLFALLISAAFLAAWRINQRLVTVGDAILALSDNHQALPDMQAVERLSKQHSGPLQRIALSLLSFRDTEQQRREAERQVHQLAYYDTLTDLPNWRLMKEHLQHSLETNSQTNTYGALVYVDVDEFKRINDGIGHRAGDDLLKQMASRLKTLEQQGCTIGRLSGDEFVLIVDGLDADKLKAAEKAEFLAQQINHALTQSYCLDGHYQYLNVSQGLVLFKGVDDSVDQLFQYANSAVHLAKRDGQNTIRFYDPAVQAQLETRTELERDLRLAIEREEFVLVYQMQVDSQGRAIGAEALIRWQHATRGFVSPGTFIPLAEETGLIVPIGTWVLHAACEQLVMWETAAHTKDLVLAVNVSAKQFQQPNFVEEVANALELSGASPHKLKLELTESTVIGKVEDTIARMHQLKALGISFAMDDFGTGYSSLQYLKRLPLDQIKIDQSFVRDLHQDEDDMAIVETIIAMGHSLGLNVIAEGVETMEHWRYLNEHQCHAYQGYYFCKPVAAEEMAKHCLAPPPVLT</sequence>
<keyword evidence="3" id="KW-1133">Transmembrane helix</keyword>
<dbReference type="GO" id="GO:0071111">
    <property type="term" value="F:cyclic-guanylate-specific phosphodiesterase activity"/>
    <property type="evidence" value="ECO:0007669"/>
    <property type="project" value="UniProtKB-EC"/>
</dbReference>
<dbReference type="PANTHER" id="PTHR44757">
    <property type="entry name" value="DIGUANYLATE CYCLASE DGCP"/>
    <property type="match status" value="1"/>
</dbReference>
<dbReference type="CDD" id="cd01948">
    <property type="entry name" value="EAL"/>
    <property type="match status" value="1"/>
</dbReference>
<evidence type="ECO:0000259" key="5">
    <source>
        <dbReference type="PROSITE" id="PS50887"/>
    </source>
</evidence>
<dbReference type="SMART" id="SM00052">
    <property type="entry name" value="EAL"/>
    <property type="match status" value="1"/>
</dbReference>
<dbReference type="PANTHER" id="PTHR44757:SF2">
    <property type="entry name" value="BIOFILM ARCHITECTURE MAINTENANCE PROTEIN MBAA"/>
    <property type="match status" value="1"/>
</dbReference>
<feature type="transmembrane region" description="Helical" evidence="3">
    <location>
        <begin position="196"/>
        <end position="215"/>
    </location>
</feature>
<evidence type="ECO:0000256" key="3">
    <source>
        <dbReference type="SAM" id="Phobius"/>
    </source>
</evidence>
<protein>
    <recommendedName>
        <fullName evidence="1">cyclic-guanylate-specific phosphodiesterase</fullName>
        <ecNumber evidence="1">3.1.4.52</ecNumber>
    </recommendedName>
</protein>
<dbReference type="FunFam" id="3.20.20.450:FF:000001">
    <property type="entry name" value="Cyclic di-GMP phosphodiesterase yahA"/>
    <property type="match status" value="1"/>
</dbReference>
<gene>
    <name evidence="6" type="ORF">CTT34_15600</name>
</gene>
<organism evidence="6 7">
    <name type="scientific">Vreelandella aquamarina</name>
    <dbReference type="NCBI Taxonomy" id="77097"/>
    <lineage>
        <taxon>Bacteria</taxon>
        <taxon>Pseudomonadati</taxon>
        <taxon>Pseudomonadota</taxon>
        <taxon>Gammaproteobacteria</taxon>
        <taxon>Oceanospirillales</taxon>
        <taxon>Halomonadaceae</taxon>
        <taxon>Vreelandella</taxon>
    </lineage>
</organism>
<accession>A0A857GP64</accession>
<evidence type="ECO:0000313" key="7">
    <source>
        <dbReference type="Proteomes" id="UP000463949"/>
    </source>
</evidence>
<dbReference type="InterPro" id="IPR043128">
    <property type="entry name" value="Rev_trsase/Diguanyl_cyclase"/>
</dbReference>